<gene>
    <name evidence="1" type="ORF">ILUMI_21760</name>
</gene>
<dbReference type="AlphaFoldDB" id="A0A8K0CFS1"/>
<protein>
    <recommendedName>
        <fullName evidence="3">Reverse transcriptase domain-containing protein</fullName>
    </recommendedName>
</protein>
<proteinExistence type="predicted"/>
<reference evidence="1" key="1">
    <citation type="submission" date="2019-08" db="EMBL/GenBank/DDBJ databases">
        <title>The genome of the North American firefly Photinus pyralis.</title>
        <authorList>
            <consortium name="Photinus pyralis genome working group"/>
            <person name="Fallon T.R."/>
            <person name="Sander Lower S.E."/>
            <person name="Weng J.-K."/>
        </authorList>
    </citation>
    <scope>NUCLEOTIDE SEQUENCE</scope>
    <source>
        <strain evidence="1">TRF0915ILg1</strain>
        <tissue evidence="1">Whole body</tissue>
    </source>
</reference>
<name>A0A8K0CFS1_IGNLU</name>
<accession>A0A8K0CFS1</accession>
<dbReference type="EMBL" id="VTPC01090178">
    <property type="protein sequence ID" value="KAF2884381.1"/>
    <property type="molecule type" value="Genomic_DNA"/>
</dbReference>
<organism evidence="1 2">
    <name type="scientific">Ignelater luminosus</name>
    <name type="common">Cucubano</name>
    <name type="synonym">Pyrophorus luminosus</name>
    <dbReference type="NCBI Taxonomy" id="2038154"/>
    <lineage>
        <taxon>Eukaryota</taxon>
        <taxon>Metazoa</taxon>
        <taxon>Ecdysozoa</taxon>
        <taxon>Arthropoda</taxon>
        <taxon>Hexapoda</taxon>
        <taxon>Insecta</taxon>
        <taxon>Pterygota</taxon>
        <taxon>Neoptera</taxon>
        <taxon>Endopterygota</taxon>
        <taxon>Coleoptera</taxon>
        <taxon>Polyphaga</taxon>
        <taxon>Elateriformia</taxon>
        <taxon>Elateroidea</taxon>
        <taxon>Elateridae</taxon>
        <taxon>Agrypninae</taxon>
        <taxon>Pyrophorini</taxon>
        <taxon>Ignelater</taxon>
    </lineage>
</organism>
<dbReference type="OrthoDB" id="6772657at2759"/>
<comment type="caution">
    <text evidence="1">The sequence shown here is derived from an EMBL/GenBank/DDBJ whole genome shotgun (WGS) entry which is preliminary data.</text>
</comment>
<keyword evidence="2" id="KW-1185">Reference proteome</keyword>
<dbReference type="Proteomes" id="UP000801492">
    <property type="component" value="Unassembled WGS sequence"/>
</dbReference>
<evidence type="ECO:0000313" key="2">
    <source>
        <dbReference type="Proteomes" id="UP000801492"/>
    </source>
</evidence>
<evidence type="ECO:0000313" key="1">
    <source>
        <dbReference type="EMBL" id="KAF2884381.1"/>
    </source>
</evidence>
<evidence type="ECO:0008006" key="3">
    <source>
        <dbReference type="Google" id="ProtNLM"/>
    </source>
</evidence>
<sequence>MGFVVLDEQDSNYMIRKLHEQYNNWGLDINLDKTEQLTIGRDEDNMCCQMIKITMKMKKLIYSTIIESIVTYASKTLKVNKKNENRSKALEMNFWRRLCGLLRLEHVRNDEIQNRVHRSKYITDTINMKRLIKNT</sequence>